<evidence type="ECO:0000313" key="2">
    <source>
        <dbReference type="EMBL" id="OLQ15200.1"/>
    </source>
</evidence>
<dbReference type="EMBL" id="LSRX01000006">
    <property type="protein sequence ID" value="OLQ15200.1"/>
    <property type="molecule type" value="Genomic_DNA"/>
</dbReference>
<feature type="compositionally biased region" description="Low complexity" evidence="1">
    <location>
        <begin position="623"/>
        <end position="632"/>
    </location>
</feature>
<feature type="compositionally biased region" description="Basic and acidic residues" evidence="1">
    <location>
        <begin position="656"/>
        <end position="672"/>
    </location>
</feature>
<gene>
    <name evidence="2" type="ORF">AK812_SmicGene588</name>
</gene>
<dbReference type="OrthoDB" id="433180at2759"/>
<dbReference type="Proteomes" id="UP000186817">
    <property type="component" value="Unassembled WGS sequence"/>
</dbReference>
<comment type="caution">
    <text evidence="2">The sequence shown here is derived from an EMBL/GenBank/DDBJ whole genome shotgun (WGS) entry which is preliminary data.</text>
</comment>
<reference evidence="2 3" key="1">
    <citation type="submission" date="2016-02" db="EMBL/GenBank/DDBJ databases">
        <title>Genome analysis of coral dinoflagellate symbionts highlights evolutionary adaptations to a symbiotic lifestyle.</title>
        <authorList>
            <person name="Aranda M."/>
            <person name="Li Y."/>
            <person name="Liew Y.J."/>
            <person name="Baumgarten S."/>
            <person name="Simakov O."/>
            <person name="Wilson M."/>
            <person name="Piel J."/>
            <person name="Ashoor H."/>
            <person name="Bougouffa S."/>
            <person name="Bajic V.B."/>
            <person name="Ryu T."/>
            <person name="Ravasi T."/>
            <person name="Bayer T."/>
            <person name="Micklem G."/>
            <person name="Kim H."/>
            <person name="Bhak J."/>
            <person name="Lajeunesse T.C."/>
            <person name="Voolstra C.R."/>
        </authorList>
    </citation>
    <scope>NUCLEOTIDE SEQUENCE [LARGE SCALE GENOMIC DNA]</scope>
    <source>
        <strain evidence="2 3">CCMP2467</strain>
    </source>
</reference>
<feature type="compositionally biased region" description="Basic and acidic residues" evidence="1">
    <location>
        <begin position="681"/>
        <end position="692"/>
    </location>
</feature>
<sequence length="866" mass="95619">MGEESKLQEYSTYLLLLEGLFRSLEPSAQLRRVSDHREAMRLREFVRRFVRHVLQSGAESPSATPKSTALEFNALFQLFLDESLDDRRQFAVRGEKLALPLLWEYAASPSNCKVPLPIGNLNKELQWRRFPVPLKECWIAHWHKLLQYADPDISFANLRLNLGGELRTGHAAGGARDVPRLWTLRVRKEMACIYGVIEILFVRTPPDVLKEQIVPALGGASPSRDIILIAKRALKKPAGWERVEMVFLRRCQLRIYAALSAAVCATQTKQAMVEPWELRKPDSRLPGGNLAETLEKLESTNRDLSALTPDTSYHSFPRPGYSFAYLSAALPGRWRKANDFLRETKLSLQSAMFILVWRTLSGTPESSGHCMVERMKSMKRMSAWPIETYSVLCVAFYDGHKECYMGRKGNESFNPESWGFQQAWAMHKMISALRTKAMRDEIPRELSLELANRMFCFDVSLDAASAELVNLLRDAKRLRLQEIKDETERDYPMQSEGSEHDDGDGEREECDDDDDGDAVMVDSPDMDVFEAFGLVGDTVPGAPGDAPADHSEAGPPLRVEASEVGPLVRVEASAAGFADVETIADSPEPVVASSAGRVKPHLLEGLKPHMLQMLLESAERKMASTSSSAASSGRKPTEVASGLKDVDMLRSTLGRGKGDPKSPEPSGKHSSDEAEVPLAPVKEKPAVKDGNSKAKAKAKAKAKSKAKACPEAKSHPKSKAKAKAKAKSNGKRGLESPTEPTADEKPGNERAESVASPIRPRTLFTGSPAKPIFNTPARRDLGKGRGKGKKAANSKPVAPPRASDFLRDNQATLPNSFARRAIPAGVAALERYCRIVRAFQNQVECEIEPGTKCKTEVGISYLNKQR</sequence>
<accession>A0A1Q9F692</accession>
<evidence type="ECO:0000256" key="1">
    <source>
        <dbReference type="SAM" id="MobiDB-lite"/>
    </source>
</evidence>
<evidence type="ECO:0000313" key="3">
    <source>
        <dbReference type="Proteomes" id="UP000186817"/>
    </source>
</evidence>
<feature type="region of interest" description="Disordered" evidence="1">
    <location>
        <begin position="619"/>
        <end position="805"/>
    </location>
</feature>
<feature type="compositionally biased region" description="Basic and acidic residues" evidence="1">
    <location>
        <begin position="742"/>
        <end position="752"/>
    </location>
</feature>
<feature type="compositionally biased region" description="Basic residues" evidence="1">
    <location>
        <begin position="694"/>
        <end position="706"/>
    </location>
</feature>
<organism evidence="2 3">
    <name type="scientific">Symbiodinium microadriaticum</name>
    <name type="common">Dinoflagellate</name>
    <name type="synonym">Zooxanthella microadriatica</name>
    <dbReference type="NCBI Taxonomy" id="2951"/>
    <lineage>
        <taxon>Eukaryota</taxon>
        <taxon>Sar</taxon>
        <taxon>Alveolata</taxon>
        <taxon>Dinophyceae</taxon>
        <taxon>Suessiales</taxon>
        <taxon>Symbiodiniaceae</taxon>
        <taxon>Symbiodinium</taxon>
    </lineage>
</organism>
<name>A0A1Q9F692_SYMMI</name>
<protein>
    <submittedName>
        <fullName evidence="2">Uncharacterized protein</fullName>
    </submittedName>
</protein>
<feature type="compositionally biased region" description="Acidic residues" evidence="1">
    <location>
        <begin position="499"/>
        <end position="516"/>
    </location>
</feature>
<proteinExistence type="predicted"/>
<keyword evidence="3" id="KW-1185">Reference proteome</keyword>
<feature type="compositionally biased region" description="Basic residues" evidence="1">
    <location>
        <begin position="715"/>
        <end position="730"/>
    </location>
</feature>
<feature type="region of interest" description="Disordered" evidence="1">
    <location>
        <begin position="483"/>
        <end position="516"/>
    </location>
</feature>
<dbReference type="AlphaFoldDB" id="A0A1Q9F692"/>